<gene>
    <name evidence="2" type="ORF">R1sor_025203</name>
</gene>
<organism evidence="2 3">
    <name type="scientific">Riccia sorocarpa</name>
    <dbReference type="NCBI Taxonomy" id="122646"/>
    <lineage>
        <taxon>Eukaryota</taxon>
        <taxon>Viridiplantae</taxon>
        <taxon>Streptophyta</taxon>
        <taxon>Embryophyta</taxon>
        <taxon>Marchantiophyta</taxon>
        <taxon>Marchantiopsida</taxon>
        <taxon>Marchantiidae</taxon>
        <taxon>Marchantiales</taxon>
        <taxon>Ricciaceae</taxon>
        <taxon>Riccia</taxon>
    </lineage>
</organism>
<proteinExistence type="predicted"/>
<keyword evidence="3" id="KW-1185">Reference proteome</keyword>
<comment type="caution">
    <text evidence="2">The sequence shown here is derived from an EMBL/GenBank/DDBJ whole genome shotgun (WGS) entry which is preliminary data.</text>
</comment>
<feature type="compositionally biased region" description="Basic and acidic residues" evidence="1">
    <location>
        <begin position="264"/>
        <end position="284"/>
    </location>
</feature>
<protein>
    <recommendedName>
        <fullName evidence="4">Reverse transcriptase zinc-binding domain-containing protein</fullName>
    </recommendedName>
</protein>
<sequence>MRVKTVDDLLAGPLHRLLTADKLGYLPDRGWNVEGPLSEPMGQIKRWAENASDEGRNITDKQMWKWTNAGEDEDQESWQRSNSKWREVIRTPYRLREKANASWGVSWDTSTENVDHLFYNCSEVRSKWEMLVNLHNRVTGSTFTSTSLLTLLEYSLKPENIALATAAILMLRQTWKGRCKQVYEGRAQPIMMDVILSEADRMVANLKKDFTSTRKCELLQNCHKTLTLMRWHISRYNGSMLPDQNWLGIHGSEEEWPHISATASEDRRTNRADAADGCHPKERSATSGTMSLFSPTYDQTEPGEPPSIPTDVSSMLRELQLLGFEEFRTEDNQNGSPMEIES</sequence>
<accession>A0ABD3G7Y1</accession>
<reference evidence="2 3" key="1">
    <citation type="submission" date="2024-09" db="EMBL/GenBank/DDBJ databases">
        <title>Chromosome-scale assembly of Riccia sorocarpa.</title>
        <authorList>
            <person name="Paukszto L."/>
        </authorList>
    </citation>
    <scope>NUCLEOTIDE SEQUENCE [LARGE SCALE GENOMIC DNA]</scope>
    <source>
        <strain evidence="2">LP-2024</strain>
        <tissue evidence="2">Aerial parts of the thallus</tissue>
    </source>
</reference>
<dbReference type="Proteomes" id="UP001633002">
    <property type="component" value="Unassembled WGS sequence"/>
</dbReference>
<evidence type="ECO:0000313" key="3">
    <source>
        <dbReference type="Proteomes" id="UP001633002"/>
    </source>
</evidence>
<evidence type="ECO:0000313" key="2">
    <source>
        <dbReference type="EMBL" id="KAL3675255.1"/>
    </source>
</evidence>
<dbReference type="AlphaFoldDB" id="A0ABD3G7Y1"/>
<evidence type="ECO:0000256" key="1">
    <source>
        <dbReference type="SAM" id="MobiDB-lite"/>
    </source>
</evidence>
<feature type="region of interest" description="Disordered" evidence="1">
    <location>
        <begin position="262"/>
        <end position="313"/>
    </location>
</feature>
<dbReference type="EMBL" id="JBJQOH010000008">
    <property type="protein sequence ID" value="KAL3675255.1"/>
    <property type="molecule type" value="Genomic_DNA"/>
</dbReference>
<name>A0ABD3G7Y1_9MARC</name>
<evidence type="ECO:0008006" key="4">
    <source>
        <dbReference type="Google" id="ProtNLM"/>
    </source>
</evidence>
<feature type="compositionally biased region" description="Polar residues" evidence="1">
    <location>
        <begin position="285"/>
        <end position="299"/>
    </location>
</feature>